<feature type="domain" description="Protein kinase" evidence="7">
    <location>
        <begin position="766"/>
        <end position="1037"/>
    </location>
</feature>
<dbReference type="AlphaFoldDB" id="A0AA88KEX6"/>
<dbReference type="PROSITE" id="PS50011">
    <property type="entry name" value="PROTEIN_KINASE_DOM"/>
    <property type="match status" value="2"/>
</dbReference>
<name>A0AA88KEX6_NAELO</name>
<dbReference type="CDD" id="cd00180">
    <property type="entry name" value="PKc"/>
    <property type="match status" value="1"/>
</dbReference>
<dbReference type="InterPro" id="IPR000719">
    <property type="entry name" value="Prot_kinase_dom"/>
</dbReference>
<organism evidence="8 9">
    <name type="scientific">Naegleria lovaniensis</name>
    <name type="common">Amoeba</name>
    <dbReference type="NCBI Taxonomy" id="51637"/>
    <lineage>
        <taxon>Eukaryota</taxon>
        <taxon>Discoba</taxon>
        <taxon>Heterolobosea</taxon>
        <taxon>Tetramitia</taxon>
        <taxon>Eutetramitia</taxon>
        <taxon>Vahlkampfiidae</taxon>
        <taxon>Naegleria</taxon>
    </lineage>
</organism>
<keyword evidence="9" id="KW-1185">Reference proteome</keyword>
<dbReference type="SMART" id="SM00220">
    <property type="entry name" value="S_TKc"/>
    <property type="match status" value="1"/>
</dbReference>
<dbReference type="EC" id="2.7.11.1" evidence="1"/>
<keyword evidence="5" id="KW-0067">ATP-binding</keyword>
<keyword evidence="2" id="KW-0808">Transferase</keyword>
<keyword evidence="4" id="KW-0418">Kinase</keyword>
<comment type="caution">
    <text evidence="8">The sequence shown here is derived from an EMBL/GenBank/DDBJ whole genome shotgun (WGS) entry which is preliminary data.</text>
</comment>
<evidence type="ECO:0000256" key="5">
    <source>
        <dbReference type="ARBA" id="ARBA00022840"/>
    </source>
</evidence>
<dbReference type="Gene3D" id="1.10.510.10">
    <property type="entry name" value="Transferase(Phosphotransferase) domain 1"/>
    <property type="match status" value="2"/>
</dbReference>
<dbReference type="SUPFAM" id="SSF56112">
    <property type="entry name" value="Protein kinase-like (PK-like)"/>
    <property type="match status" value="2"/>
</dbReference>
<gene>
    <name evidence="8" type="ORF">C9374_009231</name>
</gene>
<keyword evidence="3" id="KW-0547">Nucleotide-binding</keyword>
<dbReference type="InterPro" id="IPR011009">
    <property type="entry name" value="Kinase-like_dom_sf"/>
</dbReference>
<dbReference type="InterPro" id="IPR008271">
    <property type="entry name" value="Ser/Thr_kinase_AS"/>
</dbReference>
<feature type="compositionally biased region" description="Low complexity" evidence="6">
    <location>
        <begin position="569"/>
        <end position="609"/>
    </location>
</feature>
<evidence type="ECO:0000256" key="1">
    <source>
        <dbReference type="ARBA" id="ARBA00012513"/>
    </source>
</evidence>
<feature type="compositionally biased region" description="Basic residues" evidence="6">
    <location>
        <begin position="1"/>
        <end position="11"/>
    </location>
</feature>
<dbReference type="PANTHER" id="PTHR43671:SF13">
    <property type="entry name" value="SERINE_THREONINE-PROTEIN KINASE NEK2"/>
    <property type="match status" value="1"/>
</dbReference>
<evidence type="ECO:0000313" key="9">
    <source>
        <dbReference type="Proteomes" id="UP000816034"/>
    </source>
</evidence>
<dbReference type="PROSITE" id="PS00108">
    <property type="entry name" value="PROTEIN_KINASE_ST"/>
    <property type="match status" value="1"/>
</dbReference>
<sequence length="1059" mass="120088">MLSHHNKAKSKAVRDTSNSKQQTQGIGSIGSFSELFQNPHIFHQASSPNQIHVYEGVQPEKLFGGQQSPQIRWMTREMNQLMQSLNHYQPQPNIMTSSSEFTLSDVEFRVRSFVFMQVISSSSDESWKNDVERFTRESSHFVHNIPLQGSYARSSDGGLTQTLYMASLPFIDRSDAPLLNNRVNLLRDWYLGKNQKQSIFTVKSLEEIIENGDDFLSDLGSQKNLSFISNLFYEIANCIKELHDQCSITHNSILPKNIMCFQQGESFHFLIQPPSFGLASMIDNLNDDHVTYFSPQVFSRFENGEQAFTFDNDVHMLGTLILRILLGEEFDAKQLDVDDWSNESQNLIHSISSRVENYNERTATIFKNLATLALRCVDPDDTKRPSIYQCCKEINENLGNLYQNPPQPVFDDIQVEYGQDKDSELSSSSRASFSADNDDEDEVSIVRSRAIMEEKEEEERPSSGKKKMKESKRAEQPLLLSLKKSSSLSRGLKSDSSSKQLFDSPSTSRSRNAPTRSSDSTATKKDESVSHSAEFSPVSSSTALKEAIPELSSEIVVPPSDAMLDSIIQLSPQRSQQPQQQQTLVPPSPRQSSSAISPPPSAFSSYAVSGSAVPPPKPITSTSTTKEDNNTKPAYGSRRAARDDFGGKQADSTTEEVLNVKREMEKSIMQTQEHLDRLEPLDERCDELSVEAKYFKKKSKSFHFDFSSAISTFFRNIGQFFKSFTYAKNREVQGVSSERGHVSYEPAKLEENPQPIVGDIGKKDQYTIVKRLNDGASAIILQVKKQDCDQLYVMKRFREGVDTDYQREVECLKAFSHNNIVKYVDDFSYSETVDNKQVMTRVVIMEFCNFGDLFKQTMSFAQGGKQRLMRPMRMLRFTLQLFSALEHVHEKKYVHCDVKPQNIFLASDGNLKLGDYGFAVREGSVVCGGTLHYLPPEQQEGQPSSCKMDIYSAACSLFEVLSKKKVSLKSKQGVPLNFADIWDQHLKNNPHFHRKRSNPHAMGLFEVLKSCLEPEATKRPTAKQVVKQVTDIYHNYSATLLQKRFRGYDVRKKRPLRKL</sequence>
<evidence type="ECO:0000256" key="2">
    <source>
        <dbReference type="ARBA" id="ARBA00022679"/>
    </source>
</evidence>
<feature type="compositionally biased region" description="Polar residues" evidence="6">
    <location>
        <begin position="500"/>
        <end position="521"/>
    </location>
</feature>
<dbReference type="EMBL" id="PYSW02000038">
    <property type="protein sequence ID" value="KAG2377320.1"/>
    <property type="molecule type" value="Genomic_DNA"/>
</dbReference>
<proteinExistence type="predicted"/>
<feature type="region of interest" description="Disordered" evidence="6">
    <location>
        <begin position="420"/>
        <end position="546"/>
    </location>
</feature>
<dbReference type="RefSeq" id="XP_044544582.1">
    <property type="nucleotide sequence ID" value="XM_044699396.1"/>
</dbReference>
<feature type="compositionally biased region" description="Low complexity" evidence="6">
    <location>
        <begin position="425"/>
        <end position="435"/>
    </location>
</feature>
<dbReference type="PANTHER" id="PTHR43671">
    <property type="entry name" value="SERINE/THREONINE-PROTEIN KINASE NEK"/>
    <property type="match status" value="1"/>
</dbReference>
<dbReference type="PROSITE" id="PS50096">
    <property type="entry name" value="IQ"/>
    <property type="match status" value="1"/>
</dbReference>
<dbReference type="GO" id="GO:0004674">
    <property type="term" value="F:protein serine/threonine kinase activity"/>
    <property type="evidence" value="ECO:0007669"/>
    <property type="project" value="UniProtKB-EC"/>
</dbReference>
<evidence type="ECO:0000256" key="3">
    <source>
        <dbReference type="ARBA" id="ARBA00022741"/>
    </source>
</evidence>
<feature type="region of interest" description="Disordered" evidence="6">
    <location>
        <begin position="566"/>
        <end position="654"/>
    </location>
</feature>
<dbReference type="GeneID" id="68101685"/>
<feature type="compositionally biased region" description="Polar residues" evidence="6">
    <location>
        <begin position="530"/>
        <end position="543"/>
    </location>
</feature>
<evidence type="ECO:0000256" key="6">
    <source>
        <dbReference type="SAM" id="MobiDB-lite"/>
    </source>
</evidence>
<dbReference type="Proteomes" id="UP000816034">
    <property type="component" value="Unassembled WGS sequence"/>
</dbReference>
<reference evidence="8 9" key="1">
    <citation type="journal article" date="2018" name="BMC Genomics">
        <title>The genome of Naegleria lovaniensis, the basis for a comparative approach to unravel pathogenicity factors of the human pathogenic amoeba N. fowleri.</title>
        <authorList>
            <person name="Liechti N."/>
            <person name="Schurch N."/>
            <person name="Bruggmann R."/>
            <person name="Wittwer M."/>
        </authorList>
    </citation>
    <scope>NUCLEOTIDE SEQUENCE [LARGE SCALE GENOMIC DNA]</scope>
    <source>
        <strain evidence="8 9">ATCC 30569</strain>
    </source>
</reference>
<evidence type="ECO:0000313" key="8">
    <source>
        <dbReference type="EMBL" id="KAG2377320.1"/>
    </source>
</evidence>
<feature type="compositionally biased region" description="Low complexity" evidence="6">
    <location>
        <begin position="478"/>
        <end position="499"/>
    </location>
</feature>
<dbReference type="GO" id="GO:0005524">
    <property type="term" value="F:ATP binding"/>
    <property type="evidence" value="ECO:0007669"/>
    <property type="project" value="UniProtKB-KW"/>
</dbReference>
<evidence type="ECO:0000259" key="7">
    <source>
        <dbReference type="PROSITE" id="PS50011"/>
    </source>
</evidence>
<feature type="domain" description="Protein kinase" evidence="7">
    <location>
        <begin position="18"/>
        <end position="398"/>
    </location>
</feature>
<feature type="compositionally biased region" description="Basic and acidic residues" evidence="6">
    <location>
        <begin position="450"/>
        <end position="462"/>
    </location>
</feature>
<feature type="compositionally biased region" description="Polar residues" evidence="6">
    <location>
        <begin position="15"/>
        <end position="25"/>
    </location>
</feature>
<evidence type="ECO:0000256" key="4">
    <source>
        <dbReference type="ARBA" id="ARBA00022777"/>
    </source>
</evidence>
<accession>A0AA88KEX6</accession>
<feature type="region of interest" description="Disordered" evidence="6">
    <location>
        <begin position="1"/>
        <end position="25"/>
    </location>
</feature>
<dbReference type="Pfam" id="PF00069">
    <property type="entry name" value="Pkinase"/>
    <property type="match status" value="2"/>
</dbReference>
<dbReference type="InterPro" id="IPR050660">
    <property type="entry name" value="NEK_Ser/Thr_kinase"/>
</dbReference>
<protein>
    <recommendedName>
        <fullName evidence="1">non-specific serine/threonine protein kinase</fullName>
        <ecNumber evidence="1">2.7.11.1</ecNumber>
    </recommendedName>
</protein>